<reference evidence="1" key="1">
    <citation type="submission" date="2012-06" db="EMBL/GenBank/DDBJ databases">
        <title>Genomic sequencing and analysis of the Dendrolimus kikuchii nucleopolyhedrovirus.</title>
        <authorList>
            <person name="Yang M.M."/>
        </authorList>
    </citation>
    <scope>NUCLEOTIDE SEQUENCE</scope>
    <source>
        <strain evidence="1">YN</strain>
    </source>
</reference>
<dbReference type="Pfam" id="PF05073">
    <property type="entry name" value="Baculo_p24"/>
    <property type="match status" value="1"/>
</dbReference>
<proteinExistence type="predicted"/>
<dbReference type="InterPro" id="IPR007765">
    <property type="entry name" value="Baculo_p24"/>
</dbReference>
<organism evidence="1">
    <name type="scientific">Dendrolimus kikuchii nucleopolyhedrovirus</name>
    <dbReference type="NCBI Taxonomy" id="1219875"/>
    <lineage>
        <taxon>Viruses</taxon>
        <taxon>Viruses incertae sedis</taxon>
        <taxon>Naldaviricetes</taxon>
        <taxon>Lefavirales</taxon>
        <taxon>Baculoviridae</taxon>
        <taxon>Alphabaculovirus</taxon>
    </lineage>
</organism>
<dbReference type="EMBL" id="JX193905">
    <property type="protein sequence ID" value="AFS51901.1"/>
    <property type="molecule type" value="Genomic_DNA"/>
</dbReference>
<protein>
    <submittedName>
        <fullName evidence="1">DekiORF23</fullName>
    </submittedName>
</protein>
<evidence type="ECO:0000313" key="1">
    <source>
        <dbReference type="EMBL" id="AFS51901.1"/>
    </source>
</evidence>
<gene>
    <name evidence="1" type="primary">p24</name>
</gene>
<name>V9LSM3_9ABAC</name>
<dbReference type="GO" id="GO:0019028">
    <property type="term" value="C:viral capsid"/>
    <property type="evidence" value="ECO:0007669"/>
    <property type="project" value="InterPro"/>
</dbReference>
<accession>V9LSM3</accession>
<sequence length="204" mass="22913">MKAANASGDLEMCEFTYPPDNSLEVVIITNTAGDHDGYLELSAAVKLFAFFLNNNNSSMLWANVAPSHKLIKNNKKYVHVFSLFKYLCNYNLNAKTHPREYYTIKSVICDLLSGAQGKQFDPMCEIKTQLCAIQQSLNEAIGVLNEHVAEASSPPLSQSLQEDIIKTQDLIQALHTEHKTNIKFTTETILENIKNIKDLMCLNK</sequence>